<evidence type="ECO:0000259" key="1">
    <source>
        <dbReference type="Pfam" id="PF01928"/>
    </source>
</evidence>
<dbReference type="GO" id="GO:0042357">
    <property type="term" value="P:thiamine diphosphate metabolic process"/>
    <property type="evidence" value="ECO:0007669"/>
    <property type="project" value="TreeGrafter"/>
</dbReference>
<protein>
    <submittedName>
        <fullName evidence="2">2501_t:CDS:1</fullName>
    </submittedName>
</protein>
<feature type="domain" description="CYTH" evidence="1">
    <location>
        <begin position="70"/>
        <end position="244"/>
    </location>
</feature>
<evidence type="ECO:0000313" key="3">
    <source>
        <dbReference type="Proteomes" id="UP000789342"/>
    </source>
</evidence>
<dbReference type="InterPro" id="IPR033469">
    <property type="entry name" value="CYTH-like_dom_sf"/>
</dbReference>
<dbReference type="Pfam" id="PF01928">
    <property type="entry name" value="CYTH"/>
    <property type="match status" value="1"/>
</dbReference>
<dbReference type="PANTHER" id="PTHR14586">
    <property type="entry name" value="THIAMINE-TRIPHOSPHATASE"/>
    <property type="match status" value="1"/>
</dbReference>
<dbReference type="Gene3D" id="2.40.320.10">
    <property type="entry name" value="Hypothetical Protein Pfu-838710-001"/>
    <property type="match status" value="1"/>
</dbReference>
<sequence length="302" mass="34979">MPISSAIGLGVRSLASNSVHRCKRLNQFGSILTNPSFLVNCITKTPHHEDHARLLTVSPIAIPQQKKEHLEVERKFVFDVTKVPVMERNSGPVKFDSVKFICTKSFTDIYYDIDERGYPLTSQDIWLRQRDQKWECKTPTDLVASMDSYHELEDLNEISDFLRQTLGVQTLSSPKDSQSFGYWLNQNFSLTPFCTIKTTRQHYLLDGEFTLDLDTADFGHHVGEIELVVHLKNEIKNAEMKIARLLKKHDWFFDTSGTVMGKLSAYIGRFNRKQWECMERSGILKRKLYPESLDDVIKREKE</sequence>
<organism evidence="2 3">
    <name type="scientific">Acaulospora morrowiae</name>
    <dbReference type="NCBI Taxonomy" id="94023"/>
    <lineage>
        <taxon>Eukaryota</taxon>
        <taxon>Fungi</taxon>
        <taxon>Fungi incertae sedis</taxon>
        <taxon>Mucoromycota</taxon>
        <taxon>Glomeromycotina</taxon>
        <taxon>Glomeromycetes</taxon>
        <taxon>Diversisporales</taxon>
        <taxon>Acaulosporaceae</taxon>
        <taxon>Acaulospora</taxon>
    </lineage>
</organism>
<dbReference type="EMBL" id="CAJVPV010002484">
    <property type="protein sequence ID" value="CAG8527210.1"/>
    <property type="molecule type" value="Genomic_DNA"/>
</dbReference>
<keyword evidence="3" id="KW-1185">Reference proteome</keyword>
<evidence type="ECO:0000313" key="2">
    <source>
        <dbReference type="EMBL" id="CAG8527210.1"/>
    </source>
</evidence>
<name>A0A9N9AF05_9GLOM</name>
<comment type="caution">
    <text evidence="2">The sequence shown here is derived from an EMBL/GenBank/DDBJ whole genome shotgun (WGS) entry which is preliminary data.</text>
</comment>
<dbReference type="OrthoDB" id="442176at2759"/>
<dbReference type="InterPro" id="IPR039582">
    <property type="entry name" value="THTPA"/>
</dbReference>
<dbReference type="GO" id="GO:0050333">
    <property type="term" value="F:thiamine triphosphate phosphatase activity"/>
    <property type="evidence" value="ECO:0007669"/>
    <property type="project" value="InterPro"/>
</dbReference>
<dbReference type="PANTHER" id="PTHR14586:SF1">
    <property type="entry name" value="THIAMINE-TRIPHOSPHATASE"/>
    <property type="match status" value="1"/>
</dbReference>
<dbReference type="AlphaFoldDB" id="A0A9N9AF05"/>
<dbReference type="InterPro" id="IPR023577">
    <property type="entry name" value="CYTH_domain"/>
</dbReference>
<gene>
    <name evidence="2" type="ORF">AMORRO_LOCUS4496</name>
</gene>
<proteinExistence type="predicted"/>
<accession>A0A9N9AF05</accession>
<reference evidence="2" key="1">
    <citation type="submission" date="2021-06" db="EMBL/GenBank/DDBJ databases">
        <authorList>
            <person name="Kallberg Y."/>
            <person name="Tangrot J."/>
            <person name="Rosling A."/>
        </authorList>
    </citation>
    <scope>NUCLEOTIDE SEQUENCE</scope>
    <source>
        <strain evidence="2">CL551</strain>
    </source>
</reference>
<dbReference type="Proteomes" id="UP000789342">
    <property type="component" value="Unassembled WGS sequence"/>
</dbReference>
<dbReference type="GO" id="GO:0000287">
    <property type="term" value="F:magnesium ion binding"/>
    <property type="evidence" value="ECO:0007669"/>
    <property type="project" value="TreeGrafter"/>
</dbReference>
<dbReference type="SUPFAM" id="SSF55154">
    <property type="entry name" value="CYTH-like phosphatases"/>
    <property type="match status" value="1"/>
</dbReference>